<accession>A0A6L6QDI6</accession>
<protein>
    <submittedName>
        <fullName evidence="1">Uncharacterized protein</fullName>
    </submittedName>
</protein>
<reference evidence="1 2" key="1">
    <citation type="submission" date="2019-11" db="EMBL/GenBank/DDBJ databases">
        <title>Type strains purchased from KCTC, JCM and DSMZ.</title>
        <authorList>
            <person name="Lu H."/>
        </authorList>
    </citation>
    <scope>NUCLEOTIDE SEQUENCE [LARGE SCALE GENOMIC DNA]</scope>
    <source>
        <strain evidence="1 2">JCM 31587</strain>
    </source>
</reference>
<proteinExistence type="predicted"/>
<dbReference type="OrthoDB" id="8751803at2"/>
<keyword evidence="2" id="KW-1185">Reference proteome</keyword>
<sequence>MLKSLRKHPTGSDMTTAHSITDLPQLRQVIAGDRQGDSHRRGETVATRVWIEEFRALEGLYSAPENCSPKLRYPDLISGCVSLVFDGLDPVNRVFTFLHTKLVLRDQETARRQEAIWRPQYLLLLALQKSEQNRHPHPQFKLDHFTTACVALALEEPRAAQKVFEFARRNIAQRAAASLL</sequence>
<dbReference type="RefSeq" id="WP_155453103.1">
    <property type="nucleotide sequence ID" value="NZ_WNKX01000003.1"/>
</dbReference>
<evidence type="ECO:0000313" key="2">
    <source>
        <dbReference type="Proteomes" id="UP000472320"/>
    </source>
</evidence>
<dbReference type="EMBL" id="WNKX01000003">
    <property type="protein sequence ID" value="MTW10171.1"/>
    <property type="molecule type" value="Genomic_DNA"/>
</dbReference>
<name>A0A6L6QDI6_9BURK</name>
<dbReference type="AlphaFoldDB" id="A0A6L6QDI6"/>
<organism evidence="1 2">
    <name type="scientific">Massilia eburnea</name>
    <dbReference type="NCBI Taxonomy" id="1776165"/>
    <lineage>
        <taxon>Bacteria</taxon>
        <taxon>Pseudomonadati</taxon>
        <taxon>Pseudomonadota</taxon>
        <taxon>Betaproteobacteria</taxon>
        <taxon>Burkholderiales</taxon>
        <taxon>Oxalobacteraceae</taxon>
        <taxon>Telluria group</taxon>
        <taxon>Massilia</taxon>
    </lineage>
</organism>
<dbReference type="Proteomes" id="UP000472320">
    <property type="component" value="Unassembled WGS sequence"/>
</dbReference>
<comment type="caution">
    <text evidence="1">The sequence shown here is derived from an EMBL/GenBank/DDBJ whole genome shotgun (WGS) entry which is preliminary data.</text>
</comment>
<gene>
    <name evidence="1" type="ORF">GM658_06105</name>
</gene>
<evidence type="ECO:0000313" key="1">
    <source>
        <dbReference type="EMBL" id="MTW10171.1"/>
    </source>
</evidence>